<dbReference type="Pfam" id="PF08443">
    <property type="entry name" value="RimK"/>
    <property type="match status" value="1"/>
</dbReference>
<dbReference type="Gene3D" id="3.30.70.100">
    <property type="match status" value="1"/>
</dbReference>
<comment type="similarity">
    <text evidence="5">Belongs to the acylphosphatase family.</text>
</comment>
<dbReference type="RefSeq" id="WP_212929161.1">
    <property type="nucleotide sequence ID" value="NZ_JBHSFT010000004.1"/>
</dbReference>
<gene>
    <name evidence="8" type="ORF">ACFO3P_04155</name>
</gene>
<feature type="domain" description="ATP-grasp" evidence="6">
    <location>
        <begin position="99"/>
        <end position="349"/>
    </location>
</feature>
<organism evidence="8 9">
    <name type="scientific">Oceanobacillus aidingensis</name>
    <dbReference type="NCBI Taxonomy" id="645964"/>
    <lineage>
        <taxon>Bacteria</taxon>
        <taxon>Bacillati</taxon>
        <taxon>Bacillota</taxon>
        <taxon>Bacilli</taxon>
        <taxon>Bacillales</taxon>
        <taxon>Bacillaceae</taxon>
        <taxon>Oceanobacillus</taxon>
    </lineage>
</organism>
<dbReference type="SUPFAM" id="SSF56059">
    <property type="entry name" value="Glutathione synthetase ATP-binding domain-like"/>
    <property type="match status" value="1"/>
</dbReference>
<dbReference type="Gene3D" id="3.30.470.20">
    <property type="entry name" value="ATP-grasp fold, B domain"/>
    <property type="match status" value="2"/>
</dbReference>
<evidence type="ECO:0000259" key="7">
    <source>
        <dbReference type="PROSITE" id="PS51160"/>
    </source>
</evidence>
<accession>A0ABV9JUY1</accession>
<sequence>MKSQEAELLPDLSKKVVKDITGFQLDAYAVALEGWRRGLELKWYSDETSVCKLHRINSTTHGKFFSLSDGEKTHYFLRSRGDKVANKTIGICQNKEKTKSYMRKHDVPVPLGAALESDEEIINYANEIGYPVIIKPLSGSMGVGVYTNISDEQTLVTILKEVRKKYSYRRYLVEKHYEGNEYRIYVVGDKVIGATNRVPANVTGNGVDTIEKLIEIKNEERKKNPYLAPKPIKVDYEVTYMLERAGYTVTSVPKEGEQIFLREKSNLSSGGDPIEATDELSDEVKQIAVDSLKALPSIPHAGVDIIVESKDNTKGVVLEVNATAEIGFHLFPLIGKAKDIPGALIDYYFPETAGAERTHFYFDYLSILEPIKTGAVEEIKVVKTPLNKKYAKKYTATGKLNRVGYMTKIKRFALERNLYGYVKKIDENTVDIFLIGESKEELDAFKEYVKKGSKKSVVKNIREKDLELSGRPRKTGFKVITTS</sequence>
<dbReference type="InterPro" id="IPR001792">
    <property type="entry name" value="Acylphosphatase-like_dom"/>
</dbReference>
<evidence type="ECO:0000313" key="8">
    <source>
        <dbReference type="EMBL" id="MFC4661418.1"/>
    </source>
</evidence>
<dbReference type="PROSITE" id="PS50975">
    <property type="entry name" value="ATP_GRASP"/>
    <property type="match status" value="1"/>
</dbReference>
<dbReference type="InterPro" id="IPR013651">
    <property type="entry name" value="ATP-grasp_RimK-type"/>
</dbReference>
<evidence type="ECO:0000256" key="4">
    <source>
        <dbReference type="PROSITE-ProRule" id="PRU00520"/>
    </source>
</evidence>
<keyword evidence="9" id="KW-1185">Reference proteome</keyword>
<protein>
    <recommendedName>
        <fullName evidence="1">Acylphosphatase</fullName>
    </recommendedName>
    <alternativeName>
        <fullName evidence="2">Acylphosphate phosphohydrolase</fullName>
    </alternativeName>
</protein>
<dbReference type="InterPro" id="IPR011761">
    <property type="entry name" value="ATP-grasp"/>
</dbReference>
<reference evidence="9" key="1">
    <citation type="journal article" date="2019" name="Int. J. Syst. Evol. Microbiol.">
        <title>The Global Catalogue of Microorganisms (GCM) 10K type strain sequencing project: providing services to taxonomists for standard genome sequencing and annotation.</title>
        <authorList>
            <consortium name="The Broad Institute Genomics Platform"/>
            <consortium name="The Broad Institute Genome Sequencing Center for Infectious Disease"/>
            <person name="Wu L."/>
            <person name="Ma J."/>
        </authorList>
    </citation>
    <scope>NUCLEOTIDE SEQUENCE [LARGE SCALE GENOMIC DNA]</scope>
    <source>
        <strain evidence="9">CCUG 37257</strain>
    </source>
</reference>
<keyword evidence="3" id="KW-0547">Nucleotide-binding</keyword>
<dbReference type="SUPFAM" id="SSF54975">
    <property type="entry name" value="Acylphosphatase/BLUF domain-like"/>
    <property type="match status" value="1"/>
</dbReference>
<dbReference type="InterPro" id="IPR036046">
    <property type="entry name" value="Acylphosphatase-like_dom_sf"/>
</dbReference>
<evidence type="ECO:0000259" key="6">
    <source>
        <dbReference type="PROSITE" id="PS50975"/>
    </source>
</evidence>
<dbReference type="EMBL" id="JBHSFT010000004">
    <property type="protein sequence ID" value="MFC4661418.1"/>
    <property type="molecule type" value="Genomic_DNA"/>
</dbReference>
<comment type="caution">
    <text evidence="8">The sequence shown here is derived from an EMBL/GenBank/DDBJ whole genome shotgun (WGS) entry which is preliminary data.</text>
</comment>
<dbReference type="PROSITE" id="PS51160">
    <property type="entry name" value="ACYLPHOSPHATASE_3"/>
    <property type="match status" value="1"/>
</dbReference>
<dbReference type="Proteomes" id="UP001595988">
    <property type="component" value="Unassembled WGS sequence"/>
</dbReference>
<dbReference type="PANTHER" id="PTHR21621:SF0">
    <property type="entry name" value="BETA-CITRYLGLUTAMATE SYNTHASE B-RELATED"/>
    <property type="match status" value="1"/>
</dbReference>
<proteinExistence type="inferred from homology"/>
<feature type="domain" description="Acylphosphatase-like" evidence="7">
    <location>
        <begin position="391"/>
        <end position="481"/>
    </location>
</feature>
<evidence type="ECO:0000256" key="2">
    <source>
        <dbReference type="ARBA" id="ARBA00032904"/>
    </source>
</evidence>
<evidence type="ECO:0000256" key="3">
    <source>
        <dbReference type="PROSITE-ProRule" id="PRU00409"/>
    </source>
</evidence>
<evidence type="ECO:0000256" key="1">
    <source>
        <dbReference type="ARBA" id="ARBA00015991"/>
    </source>
</evidence>
<dbReference type="Pfam" id="PF00708">
    <property type="entry name" value="Acylphosphatase"/>
    <property type="match status" value="1"/>
</dbReference>
<keyword evidence="3" id="KW-0067">ATP-binding</keyword>
<evidence type="ECO:0000256" key="5">
    <source>
        <dbReference type="RuleBase" id="RU004168"/>
    </source>
</evidence>
<name>A0ABV9JUY1_9BACI</name>
<keyword evidence="8" id="KW-0378">Hydrolase</keyword>
<evidence type="ECO:0000313" key="9">
    <source>
        <dbReference type="Proteomes" id="UP001595988"/>
    </source>
</evidence>
<dbReference type="PANTHER" id="PTHR21621">
    <property type="entry name" value="RIBOSOMAL PROTEIN S6 MODIFICATION PROTEIN"/>
    <property type="match status" value="1"/>
</dbReference>
<comment type="caution">
    <text evidence="4">Lacks conserved residue(s) required for the propagation of feature annotation.</text>
</comment>
<dbReference type="GO" id="GO:0003998">
    <property type="term" value="F:acylphosphatase activity"/>
    <property type="evidence" value="ECO:0007669"/>
    <property type="project" value="UniProtKB-EC"/>
</dbReference>